<evidence type="ECO:0000313" key="1">
    <source>
        <dbReference type="EMBL" id="MCL7049084.1"/>
    </source>
</evidence>
<protein>
    <submittedName>
        <fullName evidence="1">Uncharacterized protein</fullName>
    </submittedName>
</protein>
<gene>
    <name evidence="1" type="ORF">MKW94_009916</name>
</gene>
<keyword evidence="2" id="KW-1185">Reference proteome</keyword>
<sequence>MSKEQGVTDDGDSFESKFRRLVEYQTQNQHQLDTLTANLANLIQALGQNPNFVNSVGNDTQNLVVVPSLPQADDCNQGKETHPRASEQELTCEEIHEAVVSHVEVLTADSPTVELNS</sequence>
<dbReference type="Proteomes" id="UP001177140">
    <property type="component" value="Unassembled WGS sequence"/>
</dbReference>
<proteinExistence type="predicted"/>
<accession>A0AA41VXI6</accession>
<feature type="non-terminal residue" evidence="1">
    <location>
        <position position="1"/>
    </location>
</feature>
<dbReference type="EMBL" id="JAJJMA010311808">
    <property type="protein sequence ID" value="MCL7049084.1"/>
    <property type="molecule type" value="Genomic_DNA"/>
</dbReference>
<organism evidence="1 2">
    <name type="scientific">Papaver nudicaule</name>
    <name type="common">Iceland poppy</name>
    <dbReference type="NCBI Taxonomy" id="74823"/>
    <lineage>
        <taxon>Eukaryota</taxon>
        <taxon>Viridiplantae</taxon>
        <taxon>Streptophyta</taxon>
        <taxon>Embryophyta</taxon>
        <taxon>Tracheophyta</taxon>
        <taxon>Spermatophyta</taxon>
        <taxon>Magnoliopsida</taxon>
        <taxon>Ranunculales</taxon>
        <taxon>Papaveraceae</taxon>
        <taxon>Papaveroideae</taxon>
        <taxon>Papaver</taxon>
    </lineage>
</organism>
<reference evidence="1" key="1">
    <citation type="submission" date="2022-03" db="EMBL/GenBank/DDBJ databases">
        <title>A functionally conserved STORR gene fusion in Papaver species that diverged 16.8 million years ago.</title>
        <authorList>
            <person name="Catania T."/>
        </authorList>
    </citation>
    <scope>NUCLEOTIDE SEQUENCE</scope>
    <source>
        <strain evidence="1">S-191538</strain>
    </source>
</reference>
<name>A0AA41VXI6_PAPNU</name>
<evidence type="ECO:0000313" key="2">
    <source>
        <dbReference type="Proteomes" id="UP001177140"/>
    </source>
</evidence>
<comment type="caution">
    <text evidence="1">The sequence shown here is derived from an EMBL/GenBank/DDBJ whole genome shotgun (WGS) entry which is preliminary data.</text>
</comment>
<dbReference type="AlphaFoldDB" id="A0AA41VXI6"/>